<dbReference type="Proteomes" id="UP001221686">
    <property type="component" value="Unassembled WGS sequence"/>
</dbReference>
<dbReference type="RefSeq" id="WP_272088325.1">
    <property type="nucleotide sequence ID" value="NZ_JAQNDL010000002.1"/>
</dbReference>
<dbReference type="EMBL" id="JAQNDL010000002">
    <property type="protein sequence ID" value="MDC0719823.1"/>
    <property type="molecule type" value="Genomic_DNA"/>
</dbReference>
<evidence type="ECO:0000313" key="2">
    <source>
        <dbReference type="Proteomes" id="UP001221686"/>
    </source>
</evidence>
<sequence length="377" mass="41066">MTANLRELRRRTPVARILLRAVDLVHRRPATVRSAAADIEAILASCSVTLVPALDRAFRDAGLHRDLGLAFLDLRPVDLERLERCGTTSGALGIASLVRDGHAREAAVRRLAARVDRQSTAFLINRLNDYVGPIGGLAWAGLQPRLTARHAALVVHCLPLVERMRDWVRTGVSQRKALVELVRSLAARPALWDSLRDRDLVLVRAAGLVLADLYRGQPELREILAAALARRDAPLRLWAARLAVDPAVTPSTVLQELAPVLAADRNPAVRVAGVRGFAAAGDREGLVRATFDSMGLVRHHARILLASGFGPIDYRERALASLADPESPRPALVGALANLSEFGRRPDIPAVTAFIRDPRTSVAREAARTLELLERLP</sequence>
<evidence type="ECO:0000313" key="1">
    <source>
        <dbReference type="EMBL" id="MDC0719823.1"/>
    </source>
</evidence>
<name>A0ABT5E4H0_9BACT</name>
<organism evidence="1 2">
    <name type="scientific">Nannocystis bainbridge</name>
    <dbReference type="NCBI Taxonomy" id="2995303"/>
    <lineage>
        <taxon>Bacteria</taxon>
        <taxon>Pseudomonadati</taxon>
        <taxon>Myxococcota</taxon>
        <taxon>Polyangia</taxon>
        <taxon>Nannocystales</taxon>
        <taxon>Nannocystaceae</taxon>
        <taxon>Nannocystis</taxon>
    </lineage>
</organism>
<evidence type="ECO:0008006" key="3">
    <source>
        <dbReference type="Google" id="ProtNLM"/>
    </source>
</evidence>
<reference evidence="1 2" key="1">
    <citation type="submission" date="2022-11" db="EMBL/GenBank/DDBJ databases">
        <title>Minimal conservation of predation-associated metabolite biosynthetic gene clusters underscores biosynthetic potential of Myxococcota including descriptions for ten novel species: Archangium lansinium sp. nov., Myxococcus landrumus sp. nov., Nannocystis bai.</title>
        <authorList>
            <person name="Ahearne A."/>
            <person name="Stevens C."/>
            <person name="Dowd S."/>
        </authorList>
    </citation>
    <scope>NUCLEOTIDE SEQUENCE [LARGE SCALE GENOMIC DNA]</scope>
    <source>
        <strain evidence="1 2">BB15-2</strain>
    </source>
</reference>
<protein>
    <recommendedName>
        <fullName evidence="3">HEAT repeat domain-containing protein</fullName>
    </recommendedName>
</protein>
<accession>A0ABT5E4H0</accession>
<dbReference type="SUPFAM" id="SSF48371">
    <property type="entry name" value="ARM repeat"/>
    <property type="match status" value="1"/>
</dbReference>
<proteinExistence type="predicted"/>
<dbReference type="InterPro" id="IPR016024">
    <property type="entry name" value="ARM-type_fold"/>
</dbReference>
<comment type="caution">
    <text evidence="1">The sequence shown here is derived from an EMBL/GenBank/DDBJ whole genome shotgun (WGS) entry which is preliminary data.</text>
</comment>
<keyword evidence="2" id="KW-1185">Reference proteome</keyword>
<gene>
    <name evidence="1" type="ORF">POL25_23185</name>
</gene>